<dbReference type="Proteomes" id="UP000545435">
    <property type="component" value="Unassembled WGS sequence"/>
</dbReference>
<feature type="compositionally biased region" description="Polar residues" evidence="4">
    <location>
        <begin position="115"/>
        <end position="146"/>
    </location>
</feature>
<dbReference type="PANTHER" id="PTHR23167">
    <property type="entry name" value="CALPONIN HOMOLOGY DOMAIN-CONTAINING PROTEIN DDB_G0272472-RELATED"/>
    <property type="match status" value="1"/>
</dbReference>
<dbReference type="Pfam" id="PF00307">
    <property type="entry name" value="CH"/>
    <property type="match status" value="1"/>
</dbReference>
<gene>
    <name evidence="6" type="primary">Smtn_0</name>
    <name evidence="6" type="ORF">ROSBEN_R10237</name>
</gene>
<feature type="compositionally biased region" description="Polar residues" evidence="4">
    <location>
        <begin position="230"/>
        <end position="250"/>
    </location>
</feature>
<dbReference type="PANTHER" id="PTHR23167:SF52">
    <property type="entry name" value="SMOOTHELIN"/>
    <property type="match status" value="1"/>
</dbReference>
<feature type="compositionally biased region" description="Low complexity" evidence="4">
    <location>
        <begin position="102"/>
        <end position="114"/>
    </location>
</feature>
<feature type="non-terminal residue" evidence="6">
    <location>
        <position position="1"/>
    </location>
</feature>
<feature type="compositionally biased region" description="Basic and acidic residues" evidence="4">
    <location>
        <begin position="70"/>
        <end position="89"/>
    </location>
</feature>
<dbReference type="AlphaFoldDB" id="A0A7L0DN49"/>
<proteinExistence type="inferred from homology"/>
<comment type="caution">
    <text evidence="6">The sequence shown here is derived from an EMBL/GenBank/DDBJ whole genome shotgun (WGS) entry which is preliminary data.</text>
</comment>
<keyword evidence="1" id="KW-0597">Phosphoprotein</keyword>
<dbReference type="PROSITE" id="PS50021">
    <property type="entry name" value="CH"/>
    <property type="match status" value="1"/>
</dbReference>
<dbReference type="SMART" id="SM00033">
    <property type="entry name" value="CH"/>
    <property type="match status" value="1"/>
</dbReference>
<keyword evidence="2" id="KW-0175">Coiled coil</keyword>
<feature type="non-terminal residue" evidence="6">
    <location>
        <position position="393"/>
    </location>
</feature>
<evidence type="ECO:0000259" key="5">
    <source>
        <dbReference type="PROSITE" id="PS50021"/>
    </source>
</evidence>
<dbReference type="FunFam" id="1.10.418.10:FF:000009">
    <property type="entry name" value="smoothelin isoform X2"/>
    <property type="match status" value="1"/>
</dbReference>
<feature type="compositionally biased region" description="Low complexity" evidence="4">
    <location>
        <begin position="157"/>
        <end position="175"/>
    </location>
</feature>
<sequence length="393" mass="44798">MEPKEQPQALRLEPELPNGMEKVQVRELERRSKVNIEELSRIEDEDVLDKMLDQTTDFEERRLIRNAMRELRQRKRDQREKERDQRLQETRIQATEGRPGHTTETTTTTQSTQSADGSARSTVTKTERLIQSSDGTKTSRTTTMESSYVKRSDNGNSTFVQTKSSYSSSSKKTGSIFDREDESASRQSSLAALERRQAEKKKELMKAQSLPKTSASQARKAMMEKLQKEGGSSPNPAATRTTVQRSSSVPNANSIKQMLLDWCRAKTRGYEVSTTSSPCPQGQSLCPSVTVLSLQHVDIQNFSSSWSDGMAFCALVHNFFPEAFDYSQLTPQNRRHNFEVAFSSAEKHADCPQLLDVEDMVRMREPDWKCVYTYIQEFYRCLVQKGLVKTKKS</sequence>
<keyword evidence="7" id="KW-1185">Reference proteome</keyword>
<feature type="compositionally biased region" description="Basic and acidic residues" evidence="4">
    <location>
        <begin position="193"/>
        <end position="205"/>
    </location>
</feature>
<evidence type="ECO:0000256" key="3">
    <source>
        <dbReference type="ARBA" id="ARBA00061655"/>
    </source>
</evidence>
<evidence type="ECO:0000256" key="4">
    <source>
        <dbReference type="SAM" id="MobiDB-lite"/>
    </source>
</evidence>
<dbReference type="InterPro" id="IPR050540">
    <property type="entry name" value="F-actin_Monoox_Mical"/>
</dbReference>
<reference evidence="6 7" key="1">
    <citation type="submission" date="2019-09" db="EMBL/GenBank/DDBJ databases">
        <title>Bird 10,000 Genomes (B10K) Project - Family phase.</title>
        <authorList>
            <person name="Zhang G."/>
        </authorList>
    </citation>
    <scope>NUCLEOTIDE SEQUENCE [LARGE SCALE GENOMIC DNA]</scope>
    <source>
        <strain evidence="6">B10K-DU-006-20</strain>
        <tissue evidence="6">Mixed tissue sample</tissue>
    </source>
</reference>
<dbReference type="Gene3D" id="1.10.418.10">
    <property type="entry name" value="Calponin-like domain"/>
    <property type="match status" value="1"/>
</dbReference>
<evidence type="ECO:0000256" key="2">
    <source>
        <dbReference type="ARBA" id="ARBA00023054"/>
    </source>
</evidence>
<dbReference type="SUPFAM" id="SSF47576">
    <property type="entry name" value="Calponin-homology domain, CH-domain"/>
    <property type="match status" value="1"/>
</dbReference>
<dbReference type="InterPro" id="IPR036872">
    <property type="entry name" value="CH_dom_sf"/>
</dbReference>
<dbReference type="InterPro" id="IPR001715">
    <property type="entry name" value="CH_dom"/>
</dbReference>
<comment type="similarity">
    <text evidence="3">Belongs to the smoothelin family.</text>
</comment>
<evidence type="ECO:0000256" key="1">
    <source>
        <dbReference type="ARBA" id="ARBA00022553"/>
    </source>
</evidence>
<dbReference type="EMBL" id="VXAI01000761">
    <property type="protein sequence ID" value="NXJ72052.1"/>
    <property type="molecule type" value="Genomic_DNA"/>
</dbReference>
<feature type="region of interest" description="Disordered" evidence="4">
    <location>
        <begin position="70"/>
        <end position="250"/>
    </location>
</feature>
<organism evidence="6 7">
    <name type="scientific">Rostratula benghalensis</name>
    <name type="common">greater painted-snipe</name>
    <dbReference type="NCBI Taxonomy" id="118793"/>
    <lineage>
        <taxon>Eukaryota</taxon>
        <taxon>Metazoa</taxon>
        <taxon>Chordata</taxon>
        <taxon>Craniata</taxon>
        <taxon>Vertebrata</taxon>
        <taxon>Euteleostomi</taxon>
        <taxon>Archelosauria</taxon>
        <taxon>Archosauria</taxon>
        <taxon>Dinosauria</taxon>
        <taxon>Saurischia</taxon>
        <taxon>Theropoda</taxon>
        <taxon>Coelurosauria</taxon>
        <taxon>Aves</taxon>
        <taxon>Neognathae</taxon>
        <taxon>Neoaves</taxon>
        <taxon>Charadriiformes</taxon>
        <taxon>Rostratulidae</taxon>
        <taxon>Rostratula</taxon>
    </lineage>
</organism>
<evidence type="ECO:0000313" key="7">
    <source>
        <dbReference type="Proteomes" id="UP000545435"/>
    </source>
</evidence>
<dbReference type="Pfam" id="PF12510">
    <property type="entry name" value="Smoothelin"/>
    <property type="match status" value="1"/>
</dbReference>
<dbReference type="InterPro" id="IPR022189">
    <property type="entry name" value="SMTN"/>
</dbReference>
<dbReference type="CDD" id="cd21259">
    <property type="entry name" value="CH_SMTNB"/>
    <property type="match status" value="1"/>
</dbReference>
<feature type="domain" description="Calponin-homology (CH)" evidence="5">
    <location>
        <begin position="253"/>
        <end position="383"/>
    </location>
</feature>
<evidence type="ECO:0000313" key="6">
    <source>
        <dbReference type="EMBL" id="NXJ72052.1"/>
    </source>
</evidence>
<accession>A0A7L0DN49</accession>
<protein>
    <submittedName>
        <fullName evidence="6">SMTN protein</fullName>
    </submittedName>
</protein>
<name>A0A7L0DN49_9CHAR</name>